<evidence type="ECO:0000313" key="3">
    <source>
        <dbReference type="Proteomes" id="UP001385499"/>
    </source>
</evidence>
<dbReference type="PIRSF" id="PIRSF010244">
    <property type="entry name" value="UCP010244_imp"/>
    <property type="match status" value="1"/>
</dbReference>
<name>A0ABU8TID9_9HYPH</name>
<keyword evidence="1" id="KW-1133">Transmembrane helix</keyword>
<keyword evidence="3" id="KW-1185">Reference proteome</keyword>
<feature type="transmembrane region" description="Helical" evidence="1">
    <location>
        <begin position="7"/>
        <end position="29"/>
    </location>
</feature>
<keyword evidence="1" id="KW-0472">Membrane</keyword>
<organism evidence="2 3">
    <name type="scientific">Roseibium algae</name>
    <dbReference type="NCBI Taxonomy" id="3123038"/>
    <lineage>
        <taxon>Bacteria</taxon>
        <taxon>Pseudomonadati</taxon>
        <taxon>Pseudomonadota</taxon>
        <taxon>Alphaproteobacteria</taxon>
        <taxon>Hyphomicrobiales</taxon>
        <taxon>Stappiaceae</taxon>
        <taxon>Roseibium</taxon>
    </lineage>
</organism>
<gene>
    <name evidence="2" type="ORF">V6575_07515</name>
</gene>
<sequence length="186" mass="20204">MTLPPRLAWTVGLVATFSLAIVVHILVVLTVPDNVSHSAYEDIADFGPDRSFNLLPDVVAGAEPLPALDPSMQHAACRFRLEDGPVLFTAAIPVPFWSIGLFNEVGEAVYSLNNRTAGSDILSMLLLTPQQLSILRQNPPDDLEDLIVIEVEDTNGFALLRAFSPHAYQRQDVESALSTAYCGFLG</sequence>
<proteinExistence type="predicted"/>
<comment type="caution">
    <text evidence="2">The sequence shown here is derived from an EMBL/GenBank/DDBJ whole genome shotgun (WGS) entry which is preliminary data.</text>
</comment>
<protein>
    <recommendedName>
        <fullName evidence="4">DUF1254 domain-containing protein</fullName>
    </recommendedName>
</protein>
<dbReference type="EMBL" id="JBAKIA010000004">
    <property type="protein sequence ID" value="MEJ8473931.1"/>
    <property type="molecule type" value="Genomic_DNA"/>
</dbReference>
<evidence type="ECO:0000256" key="1">
    <source>
        <dbReference type="SAM" id="Phobius"/>
    </source>
</evidence>
<dbReference type="RefSeq" id="WP_340273627.1">
    <property type="nucleotide sequence ID" value="NZ_JBAKIA010000004.1"/>
</dbReference>
<reference evidence="2 3" key="1">
    <citation type="submission" date="2024-02" db="EMBL/GenBank/DDBJ databases">
        <title>Roseibium algae sp. nov., isolated from marine alga (Grateloupia sp.), showing potential in myo-inositol conversion.</title>
        <authorList>
            <person name="Wang Y."/>
        </authorList>
    </citation>
    <scope>NUCLEOTIDE SEQUENCE [LARGE SCALE GENOMIC DNA]</scope>
    <source>
        <strain evidence="2 3">H3510</strain>
    </source>
</reference>
<evidence type="ECO:0008006" key="4">
    <source>
        <dbReference type="Google" id="ProtNLM"/>
    </source>
</evidence>
<evidence type="ECO:0000313" key="2">
    <source>
        <dbReference type="EMBL" id="MEJ8473931.1"/>
    </source>
</evidence>
<dbReference type="Proteomes" id="UP001385499">
    <property type="component" value="Unassembled WGS sequence"/>
</dbReference>
<accession>A0ABU8TID9</accession>
<dbReference type="InterPro" id="IPR014456">
    <property type="entry name" value="UCP010244_IM"/>
</dbReference>
<keyword evidence="1" id="KW-0812">Transmembrane</keyword>